<sequence length="239" mass="26786">MAPIIHLVRHAEGYHNACDWGEKIHDPFLTDKGKGQCEELCRKFTQHDEIDLLVASPLKRTIQTCQIVFAPVVERGQKILLMPLAEETSDEPMDAGSDEPSLREAYGDLIDTSLLKEHRGWNSNSDAFTPDAPSLIDRAAKLREWLRKRPEKNIAVVSHGSFAHFIVGNIDHSGEQITRMWDNAECRSYAFLSDEDDVCQLRELDESKAGRRDLEKKGEGYVLCVEGGRRGSVGSPISA</sequence>
<dbReference type="InterPro" id="IPR029033">
    <property type="entry name" value="His_PPase_superfam"/>
</dbReference>
<comment type="caution">
    <text evidence="1">The sequence shown here is derived from an EMBL/GenBank/DDBJ whole genome shotgun (WGS) entry which is preliminary data.</text>
</comment>
<dbReference type="SUPFAM" id="SSF53254">
    <property type="entry name" value="Phosphoglycerate mutase-like"/>
    <property type="match status" value="1"/>
</dbReference>
<dbReference type="PANTHER" id="PTHR48100">
    <property type="entry name" value="BROAD-SPECIFICITY PHOSPHATASE YOR283W-RELATED"/>
    <property type="match status" value="1"/>
</dbReference>
<dbReference type="PANTHER" id="PTHR48100:SF54">
    <property type="entry name" value="PHOSPHATASE SPAC5H10.03-RELATED"/>
    <property type="match status" value="1"/>
</dbReference>
<keyword evidence="2" id="KW-1185">Reference proteome</keyword>
<evidence type="ECO:0000313" key="2">
    <source>
        <dbReference type="Proteomes" id="UP000033647"/>
    </source>
</evidence>
<dbReference type="Gene3D" id="3.40.50.1240">
    <property type="entry name" value="Phosphoglycerate mutase-like"/>
    <property type="match status" value="1"/>
</dbReference>
<name>A0A0F4G6D4_9PEZI</name>
<protein>
    <submittedName>
        <fullName evidence="1">Phosphoglycerate mutase family protein</fullName>
    </submittedName>
</protein>
<dbReference type="GO" id="GO:0016791">
    <property type="term" value="F:phosphatase activity"/>
    <property type="evidence" value="ECO:0007669"/>
    <property type="project" value="TreeGrafter"/>
</dbReference>
<dbReference type="OrthoDB" id="496981at2759"/>
<evidence type="ECO:0000313" key="1">
    <source>
        <dbReference type="EMBL" id="KJX92884.1"/>
    </source>
</evidence>
<organism evidence="1 2">
    <name type="scientific">Zymoseptoria brevis</name>
    <dbReference type="NCBI Taxonomy" id="1047168"/>
    <lineage>
        <taxon>Eukaryota</taxon>
        <taxon>Fungi</taxon>
        <taxon>Dikarya</taxon>
        <taxon>Ascomycota</taxon>
        <taxon>Pezizomycotina</taxon>
        <taxon>Dothideomycetes</taxon>
        <taxon>Dothideomycetidae</taxon>
        <taxon>Mycosphaerellales</taxon>
        <taxon>Mycosphaerellaceae</taxon>
        <taxon>Zymoseptoria</taxon>
    </lineage>
</organism>
<reference evidence="1 2" key="1">
    <citation type="submission" date="2015-03" db="EMBL/GenBank/DDBJ databases">
        <title>RNA-seq based gene annotation and comparative genomics of four Zymoseptoria species reveal species-specific pathogenicity related genes and transposable element activity.</title>
        <authorList>
            <person name="Grandaubert J."/>
            <person name="Bhattacharyya A."/>
            <person name="Stukenbrock E.H."/>
        </authorList>
    </citation>
    <scope>NUCLEOTIDE SEQUENCE [LARGE SCALE GENOMIC DNA]</scope>
    <source>
        <strain evidence="1 2">Zb18110</strain>
    </source>
</reference>
<dbReference type="CDD" id="cd07067">
    <property type="entry name" value="HP_PGM_like"/>
    <property type="match status" value="1"/>
</dbReference>
<gene>
    <name evidence="1" type="ORF">TI39_contig5787g00002</name>
</gene>
<dbReference type="SMART" id="SM00855">
    <property type="entry name" value="PGAM"/>
    <property type="match status" value="1"/>
</dbReference>
<accession>A0A0F4G6D4</accession>
<dbReference type="Proteomes" id="UP000033647">
    <property type="component" value="Unassembled WGS sequence"/>
</dbReference>
<dbReference type="InterPro" id="IPR050275">
    <property type="entry name" value="PGM_Phosphatase"/>
</dbReference>
<dbReference type="InterPro" id="IPR013078">
    <property type="entry name" value="His_Pase_superF_clade-1"/>
</dbReference>
<dbReference type="AlphaFoldDB" id="A0A0F4G6D4"/>
<dbReference type="EMBL" id="LAFY01005742">
    <property type="protein sequence ID" value="KJX92884.1"/>
    <property type="molecule type" value="Genomic_DNA"/>
</dbReference>
<dbReference type="Pfam" id="PF00300">
    <property type="entry name" value="His_Phos_1"/>
    <property type="match status" value="1"/>
</dbReference>
<proteinExistence type="predicted"/>
<dbReference type="GO" id="GO:0005737">
    <property type="term" value="C:cytoplasm"/>
    <property type="evidence" value="ECO:0007669"/>
    <property type="project" value="TreeGrafter"/>
</dbReference>